<protein>
    <submittedName>
        <fullName evidence="2">Sporulation protein</fullName>
    </submittedName>
</protein>
<evidence type="ECO:0000313" key="2">
    <source>
        <dbReference type="WBParaSite" id="HCON_00164380-00001"/>
    </source>
</evidence>
<reference evidence="2" key="1">
    <citation type="submission" date="2020-12" db="UniProtKB">
        <authorList>
            <consortium name="WormBaseParasite"/>
        </authorList>
    </citation>
    <scope>IDENTIFICATION</scope>
    <source>
        <strain evidence="2">MHco3</strain>
    </source>
</reference>
<dbReference type="OrthoDB" id="5875301at2759"/>
<dbReference type="AlphaFoldDB" id="A0A7I5EDI1"/>
<dbReference type="Proteomes" id="UP000025227">
    <property type="component" value="Unplaced"/>
</dbReference>
<organism evidence="1 2">
    <name type="scientific">Haemonchus contortus</name>
    <name type="common">Barber pole worm</name>
    <dbReference type="NCBI Taxonomy" id="6289"/>
    <lineage>
        <taxon>Eukaryota</taxon>
        <taxon>Metazoa</taxon>
        <taxon>Ecdysozoa</taxon>
        <taxon>Nematoda</taxon>
        <taxon>Chromadorea</taxon>
        <taxon>Rhabditida</taxon>
        <taxon>Rhabditina</taxon>
        <taxon>Rhabditomorpha</taxon>
        <taxon>Strongyloidea</taxon>
        <taxon>Trichostrongylidae</taxon>
        <taxon>Haemonchus</taxon>
    </lineage>
</organism>
<evidence type="ECO:0000313" key="1">
    <source>
        <dbReference type="Proteomes" id="UP000025227"/>
    </source>
</evidence>
<dbReference type="WBParaSite" id="HCON_00164380-00001">
    <property type="protein sequence ID" value="HCON_00164380-00001"/>
    <property type="gene ID" value="HCON_00164380"/>
</dbReference>
<sequence length="78" mass="9296">MDRYEEVKRELKRLKAALSKLPSPSKLYDDIVLSCQNVMLVIERFDQLKEKTHVFYNSNLSYGELEREARIMELETEN</sequence>
<accession>A0A7I5EDI1</accession>
<proteinExistence type="predicted"/>
<keyword evidence="1" id="KW-1185">Reference proteome</keyword>
<name>A0A7I5EDI1_HAECO</name>